<keyword evidence="2" id="KW-0813">Transport</keyword>
<dbReference type="AlphaFoldDB" id="A0A482WUU9"/>
<feature type="transmembrane region" description="Helical" evidence="6">
    <location>
        <begin position="183"/>
        <end position="204"/>
    </location>
</feature>
<protein>
    <recommendedName>
        <fullName evidence="7">Major facilitator superfamily (MFS) profile domain-containing protein</fullName>
    </recommendedName>
</protein>
<comment type="caution">
    <text evidence="8">The sequence shown here is derived from an EMBL/GenBank/DDBJ whole genome shotgun (WGS) entry which is preliminary data.</text>
</comment>
<dbReference type="PANTHER" id="PTHR23511:SF38">
    <property type="entry name" value="SYNAPTIC VESICLE 2-RELATED PROTEIN-LIKE PROTEIN"/>
    <property type="match status" value="1"/>
</dbReference>
<evidence type="ECO:0000256" key="5">
    <source>
        <dbReference type="ARBA" id="ARBA00023136"/>
    </source>
</evidence>
<keyword evidence="3 6" id="KW-0812">Transmembrane</keyword>
<proteinExistence type="predicted"/>
<evidence type="ECO:0000313" key="9">
    <source>
        <dbReference type="Proteomes" id="UP000291343"/>
    </source>
</evidence>
<dbReference type="InterPro" id="IPR011701">
    <property type="entry name" value="MFS"/>
</dbReference>
<dbReference type="GO" id="GO:0016020">
    <property type="term" value="C:membrane"/>
    <property type="evidence" value="ECO:0007669"/>
    <property type="project" value="UniProtKB-SubCell"/>
</dbReference>
<feature type="transmembrane region" description="Helical" evidence="6">
    <location>
        <begin position="423"/>
        <end position="440"/>
    </location>
</feature>
<evidence type="ECO:0000256" key="2">
    <source>
        <dbReference type="ARBA" id="ARBA00022448"/>
    </source>
</evidence>
<keyword evidence="9" id="KW-1185">Reference proteome</keyword>
<gene>
    <name evidence="8" type="ORF">LSTR_LSTR009730</name>
</gene>
<reference evidence="8 9" key="1">
    <citation type="journal article" date="2017" name="Gigascience">
        <title>Genome sequence of the small brown planthopper, Laodelphax striatellus.</title>
        <authorList>
            <person name="Zhu J."/>
            <person name="Jiang F."/>
            <person name="Wang X."/>
            <person name="Yang P."/>
            <person name="Bao Y."/>
            <person name="Zhao W."/>
            <person name="Wang W."/>
            <person name="Lu H."/>
            <person name="Wang Q."/>
            <person name="Cui N."/>
            <person name="Li J."/>
            <person name="Chen X."/>
            <person name="Luo L."/>
            <person name="Yu J."/>
            <person name="Kang L."/>
            <person name="Cui F."/>
        </authorList>
    </citation>
    <scope>NUCLEOTIDE SEQUENCE [LARGE SCALE GENOMIC DNA]</scope>
    <source>
        <strain evidence="8">Lst14</strain>
    </source>
</reference>
<feature type="transmembrane region" description="Helical" evidence="6">
    <location>
        <begin position="224"/>
        <end position="243"/>
    </location>
</feature>
<dbReference type="InterPro" id="IPR036259">
    <property type="entry name" value="MFS_trans_sf"/>
</dbReference>
<dbReference type="EMBL" id="QKKF02024593">
    <property type="protein sequence ID" value="RZF37379.1"/>
    <property type="molecule type" value="Genomic_DNA"/>
</dbReference>
<dbReference type="InParanoid" id="A0A482WUU9"/>
<evidence type="ECO:0000256" key="3">
    <source>
        <dbReference type="ARBA" id="ARBA00022692"/>
    </source>
</evidence>
<sequence>MSSVNEDSPKSGSNLNLWTVTLPKCTETEKSETCKEDEHDVNYEKAVTLTGTGIFHLSIALVSGFTFLAAGLQTNLNAYILPSAQCDLSLTSEEMGLLNAAFLAGALTSSFLWGVLADMIGRRKVLVSGMLIDGLLSLFSSLSQRFYVLLIFRFFNGFIVGGPSALILAYMGEFFPERLRAKVICYVGVLWTLSWAIMPAIAWVVIPMQWSYSSDGFTYNSWRLLIAIVAVPSLLSSLMLFFYPESPRFLLSKGRQQEARDTLASIYSWNTGNSPDQYVVKSLCCEERKSDSCCQESESACQAISTLVQQGQGLFLMPTLKTTALTCSLFFTNMFGYYGLGLWLPELFNRFEQHYAMYPNISVSVCELSSHFEKAVSGQQTCDSRSVDSAVFTNSLIIGCFGLAGNFISGILSGRLHRRSMPAFLMFASGFCVLAIYFLHNSTQNLIVSALFQFFIGTAHLVINSLIVDMFPPSISGMGVCLTIFSGRLGAMLSNLVFGHLLDISCAVPILLVAAVSFGGGFLSLLIPKHPYSEDQQKIVTVKEAA</sequence>
<evidence type="ECO:0000256" key="6">
    <source>
        <dbReference type="SAM" id="Phobius"/>
    </source>
</evidence>
<dbReference type="OrthoDB" id="3936150at2759"/>
<dbReference type="InterPro" id="IPR005829">
    <property type="entry name" value="Sugar_transporter_CS"/>
</dbReference>
<name>A0A482WUU9_LAOST</name>
<accession>A0A482WUU9</accession>
<dbReference type="Pfam" id="PF07690">
    <property type="entry name" value="MFS_1"/>
    <property type="match status" value="1"/>
</dbReference>
<feature type="transmembrane region" description="Helical" evidence="6">
    <location>
        <begin position="54"/>
        <end position="76"/>
    </location>
</feature>
<dbReference type="SMR" id="A0A482WUU9"/>
<feature type="transmembrane region" description="Helical" evidence="6">
    <location>
        <begin position="391"/>
        <end position="411"/>
    </location>
</feature>
<feature type="transmembrane region" description="Helical" evidence="6">
    <location>
        <begin position="324"/>
        <end position="344"/>
    </location>
</feature>
<evidence type="ECO:0000256" key="1">
    <source>
        <dbReference type="ARBA" id="ARBA00004141"/>
    </source>
</evidence>
<feature type="transmembrane region" description="Helical" evidence="6">
    <location>
        <begin position="446"/>
        <end position="468"/>
    </location>
</feature>
<feature type="transmembrane region" description="Helical" evidence="6">
    <location>
        <begin position="148"/>
        <end position="171"/>
    </location>
</feature>
<evidence type="ECO:0000259" key="7">
    <source>
        <dbReference type="PROSITE" id="PS50850"/>
    </source>
</evidence>
<feature type="transmembrane region" description="Helical" evidence="6">
    <location>
        <begin position="96"/>
        <end position="116"/>
    </location>
</feature>
<dbReference type="PANTHER" id="PTHR23511">
    <property type="entry name" value="SYNAPTIC VESICLE GLYCOPROTEIN 2"/>
    <property type="match status" value="1"/>
</dbReference>
<dbReference type="PROSITE" id="PS00217">
    <property type="entry name" value="SUGAR_TRANSPORT_2"/>
    <property type="match status" value="1"/>
</dbReference>
<evidence type="ECO:0000313" key="8">
    <source>
        <dbReference type="EMBL" id="RZF37379.1"/>
    </source>
</evidence>
<dbReference type="STRING" id="195883.A0A482WUU9"/>
<dbReference type="Gene3D" id="1.20.1250.20">
    <property type="entry name" value="MFS general substrate transporter like domains"/>
    <property type="match status" value="1"/>
</dbReference>
<feature type="domain" description="Major facilitator superfamily (MFS) profile" evidence="7">
    <location>
        <begin position="59"/>
        <end position="532"/>
    </location>
</feature>
<keyword evidence="4 6" id="KW-1133">Transmembrane helix</keyword>
<dbReference type="GO" id="GO:0022857">
    <property type="term" value="F:transmembrane transporter activity"/>
    <property type="evidence" value="ECO:0007669"/>
    <property type="project" value="InterPro"/>
</dbReference>
<dbReference type="Proteomes" id="UP000291343">
    <property type="component" value="Unassembled WGS sequence"/>
</dbReference>
<comment type="subcellular location">
    <subcellularLocation>
        <location evidence="1">Membrane</location>
        <topology evidence="1">Multi-pass membrane protein</topology>
    </subcellularLocation>
</comment>
<evidence type="ECO:0000256" key="4">
    <source>
        <dbReference type="ARBA" id="ARBA00022989"/>
    </source>
</evidence>
<feature type="transmembrane region" description="Helical" evidence="6">
    <location>
        <begin position="507"/>
        <end position="527"/>
    </location>
</feature>
<dbReference type="SUPFAM" id="SSF103473">
    <property type="entry name" value="MFS general substrate transporter"/>
    <property type="match status" value="1"/>
</dbReference>
<organism evidence="8 9">
    <name type="scientific">Laodelphax striatellus</name>
    <name type="common">Small brown planthopper</name>
    <name type="synonym">Delphax striatella</name>
    <dbReference type="NCBI Taxonomy" id="195883"/>
    <lineage>
        <taxon>Eukaryota</taxon>
        <taxon>Metazoa</taxon>
        <taxon>Ecdysozoa</taxon>
        <taxon>Arthropoda</taxon>
        <taxon>Hexapoda</taxon>
        <taxon>Insecta</taxon>
        <taxon>Pterygota</taxon>
        <taxon>Neoptera</taxon>
        <taxon>Paraneoptera</taxon>
        <taxon>Hemiptera</taxon>
        <taxon>Auchenorrhyncha</taxon>
        <taxon>Fulgoroidea</taxon>
        <taxon>Delphacidae</taxon>
        <taxon>Criomorphinae</taxon>
        <taxon>Laodelphax</taxon>
    </lineage>
</organism>
<keyword evidence="5 6" id="KW-0472">Membrane</keyword>
<dbReference type="InterPro" id="IPR020846">
    <property type="entry name" value="MFS_dom"/>
</dbReference>
<dbReference type="PROSITE" id="PS50850">
    <property type="entry name" value="MFS"/>
    <property type="match status" value="1"/>
</dbReference>